<proteinExistence type="predicted"/>
<dbReference type="RefSeq" id="WP_182838390.1">
    <property type="nucleotide sequence ID" value="NZ_BAAABQ010000056.1"/>
</dbReference>
<evidence type="ECO:0000313" key="3">
    <source>
        <dbReference type="Proteomes" id="UP000517916"/>
    </source>
</evidence>
<name>A0ABR6BLV7_9PSEU</name>
<feature type="transmembrane region" description="Helical" evidence="1">
    <location>
        <begin position="52"/>
        <end position="76"/>
    </location>
</feature>
<dbReference type="Proteomes" id="UP000517916">
    <property type="component" value="Unassembled WGS sequence"/>
</dbReference>
<keyword evidence="1" id="KW-0812">Transmembrane</keyword>
<gene>
    <name evidence="2" type="ORF">BC739_004740</name>
</gene>
<organism evidence="2 3">
    <name type="scientific">Kutzneria viridogrisea</name>
    <dbReference type="NCBI Taxonomy" id="47990"/>
    <lineage>
        <taxon>Bacteria</taxon>
        <taxon>Bacillati</taxon>
        <taxon>Actinomycetota</taxon>
        <taxon>Actinomycetes</taxon>
        <taxon>Pseudonocardiales</taxon>
        <taxon>Pseudonocardiaceae</taxon>
        <taxon>Kutzneria</taxon>
    </lineage>
</organism>
<accession>A0ABR6BLV7</accession>
<evidence type="ECO:0000256" key="1">
    <source>
        <dbReference type="SAM" id="Phobius"/>
    </source>
</evidence>
<evidence type="ECO:0000313" key="2">
    <source>
        <dbReference type="EMBL" id="MBA8927534.1"/>
    </source>
</evidence>
<feature type="transmembrane region" description="Helical" evidence="1">
    <location>
        <begin position="20"/>
        <end position="46"/>
    </location>
</feature>
<keyword evidence="1" id="KW-0472">Membrane</keyword>
<comment type="caution">
    <text evidence="2">The sequence shown here is derived from an EMBL/GenBank/DDBJ whole genome shotgun (WGS) entry which is preliminary data.</text>
</comment>
<keyword evidence="1" id="KW-1133">Transmembrane helix</keyword>
<dbReference type="EMBL" id="JACJID010000003">
    <property type="protein sequence ID" value="MBA8927534.1"/>
    <property type="molecule type" value="Genomic_DNA"/>
</dbReference>
<protein>
    <submittedName>
        <fullName evidence="2">Uncharacterized protein</fullName>
    </submittedName>
</protein>
<keyword evidence="3" id="KW-1185">Reference proteome</keyword>
<sequence length="224" mass="24553">MTSSTERSPSRPPKNQRAQLAIGLLAILAILGILGYASYAMITVFLGLQKEVAAAILVASGTVISATVTVVAGRLIERRNIADRAQQEKRIPIYEEFVSGLFQMLGIGKPRKDRVEPAESDGARVFGDFTTKAIVWGSDSVLQAWTEVRDHFNSLNPTEERTPIENYNGLIKLEKLLLAMRKDLGLPVKKIQEGMLLGTIVDDLRAAAQNAHTAQQQKLAKESE</sequence>
<reference evidence="2 3" key="1">
    <citation type="submission" date="2020-08" db="EMBL/GenBank/DDBJ databases">
        <title>Genomic Encyclopedia of Archaeal and Bacterial Type Strains, Phase II (KMG-II): from individual species to whole genera.</title>
        <authorList>
            <person name="Goeker M."/>
        </authorList>
    </citation>
    <scope>NUCLEOTIDE SEQUENCE [LARGE SCALE GENOMIC DNA]</scope>
    <source>
        <strain evidence="2 3">DSM 43850</strain>
    </source>
</reference>